<evidence type="ECO:0000256" key="5">
    <source>
        <dbReference type="RuleBase" id="RU004336"/>
    </source>
</evidence>
<keyword evidence="6" id="KW-0732">Signal</keyword>
<dbReference type="AlphaFoldDB" id="A0A5B7BT18"/>
<evidence type="ECO:0000256" key="1">
    <source>
        <dbReference type="ARBA" id="ARBA00008773"/>
    </source>
</evidence>
<dbReference type="SUPFAM" id="SSF51445">
    <property type="entry name" value="(Trans)glycosidases"/>
    <property type="match status" value="1"/>
</dbReference>
<dbReference type="InterPro" id="IPR017853">
    <property type="entry name" value="GH"/>
</dbReference>
<dbReference type="EMBL" id="GHES01040627">
    <property type="protein sequence ID" value="MPA71186.1"/>
    <property type="molecule type" value="Transcribed_RNA"/>
</dbReference>
<gene>
    <name evidence="7" type="ORF">Din_040627</name>
</gene>
<keyword evidence="2 5" id="KW-0378">Hydrolase</keyword>
<accession>A0A5B7BT18</accession>
<evidence type="ECO:0000256" key="6">
    <source>
        <dbReference type="SAM" id="SignalP"/>
    </source>
</evidence>
<dbReference type="GO" id="GO:0042973">
    <property type="term" value="F:glucan endo-1,3-beta-D-glucosidase activity"/>
    <property type="evidence" value="ECO:0007669"/>
    <property type="project" value="UniProtKB-EC"/>
</dbReference>
<dbReference type="PANTHER" id="PTHR32227">
    <property type="entry name" value="GLUCAN ENDO-1,3-BETA-GLUCOSIDASE BG1-RELATED-RELATED"/>
    <property type="match status" value="1"/>
</dbReference>
<dbReference type="PROSITE" id="PS00587">
    <property type="entry name" value="GLYCOSYL_HYDROL_F17"/>
    <property type="match status" value="1"/>
</dbReference>
<dbReference type="InterPro" id="IPR000490">
    <property type="entry name" value="Glyco_hydro_17"/>
</dbReference>
<feature type="chain" id="PRO_5022812766" evidence="6">
    <location>
        <begin position="26"/>
        <end position="337"/>
    </location>
</feature>
<evidence type="ECO:0000313" key="7">
    <source>
        <dbReference type="EMBL" id="MPA71186.1"/>
    </source>
</evidence>
<sequence length="337" mass="37169">MDLILPHSISVFLLLLAQFHRLVGGQAVGVNYGMLGDDLPSPDEVVALCKSRNIQKLRLFNPDAAVLRALENSGIEVILGTLNADLVNLANDKSFVTQWVEDNIKAYVPAVKFRYIALGNEVIPSKELAEYVLPAMQNIKTELEAANLWIPVSTCVFQTVLGPSDPPSITKFSEEASPTMVPIVQFLEDNGYPLLFNVYPYFAYRGDPENVGLDYALFNASGVVLKDGAFEYQNLFDAMMDTIYWALKKAGAPNVEVVVSESGWPSGGNEEMATIENAQTYNSNLIAHVMSGTPMKPGKGTETYLFALFNENLKGDGTEQHYGLFYPNMTQVYPLNF</sequence>
<evidence type="ECO:0000256" key="4">
    <source>
        <dbReference type="RuleBase" id="RU004335"/>
    </source>
</evidence>
<dbReference type="EC" id="3.2.1.39" evidence="7"/>
<keyword evidence="3 5" id="KW-0326">Glycosidase</keyword>
<feature type="signal peptide" evidence="6">
    <location>
        <begin position="1"/>
        <end position="25"/>
    </location>
</feature>
<evidence type="ECO:0000256" key="3">
    <source>
        <dbReference type="ARBA" id="ARBA00023295"/>
    </source>
</evidence>
<proteinExistence type="inferred from homology"/>
<dbReference type="Pfam" id="PF00332">
    <property type="entry name" value="Glyco_hydro_17"/>
    <property type="match status" value="1"/>
</dbReference>
<evidence type="ECO:0000256" key="2">
    <source>
        <dbReference type="ARBA" id="ARBA00022801"/>
    </source>
</evidence>
<comment type="similarity">
    <text evidence="1 4">Belongs to the glycosyl hydrolase 17 family.</text>
</comment>
<protein>
    <submittedName>
        <fullName evidence="7">Putative glucan endo-1,3-beta-glucosidase GVI</fullName>
        <ecNumber evidence="7">3.2.1.39</ecNumber>
    </submittedName>
</protein>
<name>A0A5B7BT18_DAVIN</name>
<dbReference type="InterPro" id="IPR044965">
    <property type="entry name" value="Glyco_hydro_17_plant"/>
</dbReference>
<dbReference type="Gene3D" id="3.20.20.80">
    <property type="entry name" value="Glycosidases"/>
    <property type="match status" value="1"/>
</dbReference>
<organism evidence="7">
    <name type="scientific">Davidia involucrata</name>
    <name type="common">Dove tree</name>
    <dbReference type="NCBI Taxonomy" id="16924"/>
    <lineage>
        <taxon>Eukaryota</taxon>
        <taxon>Viridiplantae</taxon>
        <taxon>Streptophyta</taxon>
        <taxon>Embryophyta</taxon>
        <taxon>Tracheophyta</taxon>
        <taxon>Spermatophyta</taxon>
        <taxon>Magnoliopsida</taxon>
        <taxon>eudicotyledons</taxon>
        <taxon>Gunneridae</taxon>
        <taxon>Pentapetalae</taxon>
        <taxon>asterids</taxon>
        <taxon>Cornales</taxon>
        <taxon>Nyssaceae</taxon>
        <taxon>Davidia</taxon>
    </lineage>
</organism>
<reference evidence="7" key="1">
    <citation type="submission" date="2019-08" db="EMBL/GenBank/DDBJ databases">
        <title>Reference gene set and small RNA set construction with multiple tissues from Davidia involucrata Baill.</title>
        <authorList>
            <person name="Yang H."/>
            <person name="Zhou C."/>
            <person name="Li G."/>
            <person name="Wang J."/>
            <person name="Gao P."/>
            <person name="Wang M."/>
            <person name="Wang R."/>
            <person name="Zhao Y."/>
        </authorList>
    </citation>
    <scope>NUCLEOTIDE SEQUENCE</scope>
    <source>
        <tissue evidence="7">Mixed with DoveR01_LX</tissue>
    </source>
</reference>
<dbReference type="FunFam" id="3.20.20.80:FF:000010">
    <property type="entry name" value="glucan endo-1,3-beta-glucosidase, basic"/>
    <property type="match status" value="1"/>
</dbReference>
<dbReference type="GO" id="GO:0005975">
    <property type="term" value="P:carbohydrate metabolic process"/>
    <property type="evidence" value="ECO:0007669"/>
    <property type="project" value="InterPro"/>
</dbReference>